<comment type="caution">
    <text evidence="1">The sequence shown here is derived from an EMBL/GenBank/DDBJ whole genome shotgun (WGS) entry which is preliminary data.</text>
</comment>
<organism evidence="1 2">
    <name type="scientific">Roseburia inulinivorans</name>
    <dbReference type="NCBI Taxonomy" id="360807"/>
    <lineage>
        <taxon>Bacteria</taxon>
        <taxon>Bacillati</taxon>
        <taxon>Bacillota</taxon>
        <taxon>Clostridia</taxon>
        <taxon>Lachnospirales</taxon>
        <taxon>Lachnospiraceae</taxon>
        <taxon>Roseburia</taxon>
    </lineage>
</organism>
<protein>
    <submittedName>
        <fullName evidence="1">Uncharacterized protein</fullName>
    </submittedName>
</protein>
<proteinExistence type="predicted"/>
<gene>
    <name evidence="1" type="ORF">DW707_13725</name>
</gene>
<evidence type="ECO:0000313" key="1">
    <source>
        <dbReference type="EMBL" id="RHE94866.1"/>
    </source>
</evidence>
<name>A0A3R5WZS7_9FIRM</name>
<evidence type="ECO:0000313" key="2">
    <source>
        <dbReference type="Proteomes" id="UP000286271"/>
    </source>
</evidence>
<dbReference type="AlphaFoldDB" id="A0A3R5WZS7"/>
<sequence>MKIYSAFIQPSSQRDITVFKYHSIHNDCNVTKRNAKTIKSISERNNISLNYVRDEVEGMLYSAYSVILGGDCKLSDKGFTDIDILLNENDEQFF</sequence>
<dbReference type="EMBL" id="QSKW01000025">
    <property type="protein sequence ID" value="RHE94866.1"/>
    <property type="molecule type" value="Genomic_DNA"/>
</dbReference>
<accession>A0A3R5WZS7</accession>
<reference evidence="1 2" key="1">
    <citation type="submission" date="2018-08" db="EMBL/GenBank/DDBJ databases">
        <title>A genome reference for cultivated species of the human gut microbiota.</title>
        <authorList>
            <person name="Zou Y."/>
            <person name="Xue W."/>
            <person name="Luo G."/>
        </authorList>
    </citation>
    <scope>NUCLEOTIDE SEQUENCE [LARGE SCALE GENOMIC DNA]</scope>
    <source>
        <strain evidence="1 2">AM27-11</strain>
    </source>
</reference>
<dbReference type="Proteomes" id="UP000286271">
    <property type="component" value="Unassembled WGS sequence"/>
</dbReference>